<dbReference type="Gene3D" id="1.10.8.1080">
    <property type="match status" value="1"/>
</dbReference>
<evidence type="ECO:0000256" key="3">
    <source>
        <dbReference type="ARBA" id="ARBA00023277"/>
    </source>
</evidence>
<dbReference type="GO" id="GO:0009254">
    <property type="term" value="P:peptidoglycan turnover"/>
    <property type="evidence" value="ECO:0007669"/>
    <property type="project" value="UniProtKB-UniRule"/>
</dbReference>
<comment type="miscellaneous">
    <text evidence="12">A lyase-type mechanism (elimination/hydration) is suggested for the cleavage of the lactyl ether bond of MurNAc 6-phosphate, with the formation of an alpha,beta-unsaturated aldehyde intermediate with (E)-stereochemistry, followed by the syn addition of water to give product.</text>
</comment>
<dbReference type="HAMAP" id="MF_00068">
    <property type="entry name" value="MurQ"/>
    <property type="match status" value="1"/>
</dbReference>
<evidence type="ECO:0000256" key="9">
    <source>
        <dbReference type="ARBA" id="ARBA00070061"/>
    </source>
</evidence>
<evidence type="ECO:0000256" key="12">
    <source>
        <dbReference type="HAMAP-Rule" id="MF_00068"/>
    </source>
</evidence>
<reference evidence="14 15" key="2">
    <citation type="journal article" date="2016" name="Sci. Rep.">
        <title>The genome of Rhizobiales bacteria in predatory ants reveals urease gene functions but no genes for nitrogen fixation.</title>
        <authorList>
            <person name="Neuvonen M.M."/>
            <person name="Tamarit D."/>
            <person name="Naslund K."/>
            <person name="Liebig J."/>
            <person name="Feldhaar H."/>
            <person name="Moran N.A."/>
            <person name="Guy L."/>
            <person name="Andersson S.G."/>
        </authorList>
    </citation>
    <scope>NUCLEOTIDE SEQUENCE [LARGE SCALE GENOMIC DNA]</scope>
    <source>
        <strain evidence="14 15">Hsal</strain>
    </source>
</reference>
<dbReference type="STRING" id="1902579.BHV28_11580"/>
<dbReference type="InterPro" id="IPR046348">
    <property type="entry name" value="SIS_dom_sf"/>
</dbReference>
<dbReference type="InterPro" id="IPR005486">
    <property type="entry name" value="Glucokinase_regulatory_CS"/>
</dbReference>
<dbReference type="KEGG" id="thd:BHV28_11580"/>
<dbReference type="AlphaFoldDB" id="A0A1U9JVE2"/>
<evidence type="ECO:0000256" key="1">
    <source>
        <dbReference type="ARBA" id="ARBA00011738"/>
    </source>
</evidence>
<comment type="pathway">
    <text evidence="12">Cell wall biogenesis; peptidoglycan recycling.</text>
</comment>
<dbReference type="EMBL" id="CP017315">
    <property type="protein sequence ID" value="AQS41844.1"/>
    <property type="molecule type" value="Genomic_DNA"/>
</dbReference>
<feature type="active site" evidence="12">
    <location>
        <position position="114"/>
    </location>
</feature>
<dbReference type="CDD" id="cd05007">
    <property type="entry name" value="SIS_Etherase"/>
    <property type="match status" value="1"/>
</dbReference>
<dbReference type="UniPathway" id="UPA00544"/>
<dbReference type="Pfam" id="PF22645">
    <property type="entry name" value="GKRP_SIS_N"/>
    <property type="match status" value="1"/>
</dbReference>
<comment type="catalytic activity">
    <reaction evidence="4 12">
        <text>N-acetyl-D-muramate 6-phosphate + H2O = N-acetyl-D-glucosamine 6-phosphate + (R)-lactate</text>
        <dbReference type="Rhea" id="RHEA:26410"/>
        <dbReference type="ChEBI" id="CHEBI:15377"/>
        <dbReference type="ChEBI" id="CHEBI:16004"/>
        <dbReference type="ChEBI" id="CHEBI:57513"/>
        <dbReference type="ChEBI" id="CHEBI:58722"/>
        <dbReference type="EC" id="4.2.1.126"/>
    </reaction>
</comment>
<dbReference type="FunFam" id="3.40.50.10490:FF:000014">
    <property type="entry name" value="N-acetylmuramic acid 6-phosphate etherase"/>
    <property type="match status" value="1"/>
</dbReference>
<comment type="pathway">
    <text evidence="6 12">Amino-sugar metabolism; 1,6-anhydro-N-acetylmuramate degradation.</text>
</comment>
<dbReference type="NCBIfam" id="TIGR00274">
    <property type="entry name" value="N-acetylmuramic acid 6-phosphate etherase"/>
    <property type="match status" value="1"/>
</dbReference>
<gene>
    <name evidence="12 14" type="primary">murQ</name>
    <name evidence="14" type="ORF">BHV28_11580</name>
</gene>
<dbReference type="UniPathway" id="UPA00342"/>
<sequence length="298" mass="30947">MHFKMMMTESRNRKTMDLDIWSALQIVTAMNAEDAGLAKAVQPALGAIAQVAEWAAAAFGQGGRLIYMGAGTSGRLGVLDASECPPTFGVPPEQIVGLIAGGDVALRSAAEGAEDDENLGRYDLQACNLKAVDVVVGIAASGRTPYVLGGLAYATELGCHTAAISCNAASPAGRIVQCAIEVIAGAEVLTGSTRLKAGTVQKMVLNMISTASMVLSGKAYQNLMVDVVQSNEKLHRRAETIVVEATGVAQEEARVAIEAAGGQVKVAIVMLLAQCGRGRAESLLVQANGHVRTALQRE</sequence>
<comment type="subunit">
    <text evidence="1 12">Homodimer.</text>
</comment>
<dbReference type="NCBIfam" id="NF003915">
    <property type="entry name" value="PRK05441.1"/>
    <property type="match status" value="1"/>
</dbReference>
<keyword evidence="2 12" id="KW-0456">Lyase</keyword>
<dbReference type="PROSITE" id="PS01272">
    <property type="entry name" value="GCKR"/>
    <property type="match status" value="1"/>
</dbReference>
<evidence type="ECO:0000256" key="6">
    <source>
        <dbReference type="ARBA" id="ARBA00060595"/>
    </source>
</evidence>
<comment type="pathway">
    <text evidence="5 12">Amino-sugar metabolism; N-acetylmuramate degradation.</text>
</comment>
<dbReference type="PANTHER" id="PTHR10088:SF5">
    <property type="entry name" value="N-ACETYLMURAMIC ACID 6-PHOSPHATE ETHERASE"/>
    <property type="match status" value="1"/>
</dbReference>
<dbReference type="InterPro" id="IPR001347">
    <property type="entry name" value="SIS_dom"/>
</dbReference>
<dbReference type="PANTHER" id="PTHR10088">
    <property type="entry name" value="GLUCOKINASE REGULATORY PROTEIN"/>
    <property type="match status" value="1"/>
</dbReference>
<dbReference type="GO" id="GO:0097173">
    <property type="term" value="P:N-acetylmuramic acid catabolic process"/>
    <property type="evidence" value="ECO:0007669"/>
    <property type="project" value="UniProtKB-UniPathway"/>
</dbReference>
<feature type="domain" description="SIS" evidence="13">
    <location>
        <begin position="55"/>
        <end position="218"/>
    </location>
</feature>
<evidence type="ECO:0000259" key="13">
    <source>
        <dbReference type="PROSITE" id="PS51464"/>
    </source>
</evidence>
<organism evidence="14 15">
    <name type="scientific">Candidatus Tokpelaia hoelldobleri</name>
    <dbReference type="NCBI Taxonomy" id="1902579"/>
    <lineage>
        <taxon>Bacteria</taxon>
        <taxon>Pseudomonadati</taxon>
        <taxon>Pseudomonadota</taxon>
        <taxon>Alphaproteobacteria</taxon>
        <taxon>Hyphomicrobiales</taxon>
        <taxon>Candidatus Tokpelaia</taxon>
    </lineage>
</organism>
<dbReference type="FunFam" id="1.10.8.1080:FF:000001">
    <property type="entry name" value="N-acetylmuramic acid 6-phosphate etherase"/>
    <property type="match status" value="1"/>
</dbReference>
<reference evidence="14 15" key="1">
    <citation type="journal article" date="2010" name="Science">
        <title>Genomic comparison of the ants Camponotus floridanus and Harpegnathos saltator.</title>
        <authorList>
            <person name="Bonasio R."/>
            <person name="Zhang G."/>
            <person name="Ye C."/>
            <person name="Mutti N.S."/>
            <person name="Fang X."/>
            <person name="Qin N."/>
            <person name="Donahue G."/>
            <person name="Yang P."/>
            <person name="Li Q."/>
            <person name="Li C."/>
            <person name="Zhang P."/>
            <person name="Huang Z."/>
            <person name="Berger S.L."/>
            <person name="Reinberg D."/>
            <person name="Wang J."/>
            <person name="Liebig J."/>
        </authorList>
    </citation>
    <scope>NUCLEOTIDE SEQUENCE [LARGE SCALE GENOMIC DNA]</scope>
    <source>
        <strain evidence="14 15">Hsal</strain>
    </source>
</reference>
<evidence type="ECO:0000256" key="2">
    <source>
        <dbReference type="ARBA" id="ARBA00023239"/>
    </source>
</evidence>
<evidence type="ECO:0000256" key="8">
    <source>
        <dbReference type="ARBA" id="ARBA00067056"/>
    </source>
</evidence>
<accession>A0A1U9JVE2</accession>
<dbReference type="Proteomes" id="UP000188912">
    <property type="component" value="Chromosome"/>
</dbReference>
<evidence type="ECO:0000256" key="10">
    <source>
        <dbReference type="ARBA" id="ARBA00077905"/>
    </source>
</evidence>
<name>A0A1U9JVE2_9HYPH</name>
<dbReference type="GO" id="GO:0097367">
    <property type="term" value="F:carbohydrate derivative binding"/>
    <property type="evidence" value="ECO:0007669"/>
    <property type="project" value="InterPro"/>
</dbReference>
<dbReference type="Gene3D" id="3.40.50.10490">
    <property type="entry name" value="Glucose-6-phosphate isomerase like protein, domain 1"/>
    <property type="match status" value="1"/>
</dbReference>
<proteinExistence type="inferred from homology"/>
<evidence type="ECO:0000256" key="11">
    <source>
        <dbReference type="ARBA" id="ARBA00084049"/>
    </source>
</evidence>
<dbReference type="PROSITE" id="PS51464">
    <property type="entry name" value="SIS"/>
    <property type="match status" value="1"/>
</dbReference>
<evidence type="ECO:0000256" key="4">
    <source>
        <dbReference type="ARBA" id="ARBA00051747"/>
    </source>
</evidence>
<keyword evidence="3 12" id="KW-0119">Carbohydrate metabolism</keyword>
<dbReference type="InterPro" id="IPR005488">
    <property type="entry name" value="Etherase_MurQ"/>
</dbReference>
<dbReference type="NCBIfam" id="NF009222">
    <property type="entry name" value="PRK12570.1"/>
    <property type="match status" value="1"/>
</dbReference>
<evidence type="ECO:0000313" key="15">
    <source>
        <dbReference type="Proteomes" id="UP000188912"/>
    </source>
</evidence>
<dbReference type="GO" id="GO:0016835">
    <property type="term" value="F:carbon-oxygen lyase activity"/>
    <property type="evidence" value="ECO:0007669"/>
    <property type="project" value="UniProtKB-UniRule"/>
</dbReference>
<keyword evidence="15" id="KW-1185">Reference proteome</keyword>
<dbReference type="GO" id="GO:0097175">
    <property type="term" value="P:1,6-anhydro-N-acetyl-beta-muramic acid catabolic process"/>
    <property type="evidence" value="ECO:0007669"/>
    <property type="project" value="UniProtKB-UniRule"/>
</dbReference>
<dbReference type="GO" id="GO:0016803">
    <property type="term" value="F:ether hydrolase activity"/>
    <property type="evidence" value="ECO:0007669"/>
    <property type="project" value="TreeGrafter"/>
</dbReference>
<evidence type="ECO:0000256" key="5">
    <source>
        <dbReference type="ARBA" id="ARBA00060532"/>
    </source>
</evidence>
<dbReference type="SUPFAM" id="SSF53697">
    <property type="entry name" value="SIS domain"/>
    <property type="match status" value="1"/>
</dbReference>
<dbReference type="UniPathway" id="UPA00343"/>
<dbReference type="GO" id="GO:0046348">
    <property type="term" value="P:amino sugar catabolic process"/>
    <property type="evidence" value="ECO:0007669"/>
    <property type="project" value="InterPro"/>
</dbReference>
<feature type="active site" description="Proton donor" evidence="12">
    <location>
        <position position="83"/>
    </location>
</feature>
<evidence type="ECO:0000256" key="7">
    <source>
        <dbReference type="ARBA" id="ARBA00061234"/>
    </source>
</evidence>
<dbReference type="InterPro" id="IPR040190">
    <property type="entry name" value="MURQ/GCKR"/>
</dbReference>
<dbReference type="EC" id="4.2.1.126" evidence="8 12"/>
<protein>
    <recommendedName>
        <fullName evidence="9 12">N-acetylmuramic acid 6-phosphate etherase</fullName>
        <shortName evidence="12">MurNAc-6-P etherase</shortName>
        <ecNumber evidence="8 12">4.2.1.126</ecNumber>
    </recommendedName>
    <alternativeName>
        <fullName evidence="11 12">N-acetylmuramic acid 6-phosphate hydrolase</fullName>
    </alternativeName>
    <alternativeName>
        <fullName evidence="10 12">N-acetylmuramic acid 6-phosphate lyase</fullName>
    </alternativeName>
</protein>
<comment type="function">
    <text evidence="12">Specifically catalyzes the cleavage of the D-lactyl ether substituent of MurNAc 6-phosphate, producing GlcNAc 6-phosphate and D-lactate. Together with AnmK, is also required for the utilization of anhydro-N-acetylmuramic acid (anhMurNAc) either imported from the medium or derived from its own cell wall murein, and thus plays a role in cell wall recycling.</text>
</comment>
<evidence type="ECO:0000313" key="14">
    <source>
        <dbReference type="EMBL" id="AQS41844.1"/>
    </source>
</evidence>
<comment type="similarity">
    <text evidence="7 12">Belongs to the GCKR-like family. MurNAc-6-P etherase subfamily.</text>
</comment>